<evidence type="ECO:0000256" key="1">
    <source>
        <dbReference type="ARBA" id="ARBA00006594"/>
    </source>
</evidence>
<dbReference type="Proteomes" id="UP000886812">
    <property type="component" value="Unassembled WGS sequence"/>
</dbReference>
<organism evidence="7 8">
    <name type="scientific">Candidatus Spyradosoma merdigallinarum</name>
    <dbReference type="NCBI Taxonomy" id="2840950"/>
    <lineage>
        <taxon>Bacteria</taxon>
        <taxon>Pseudomonadati</taxon>
        <taxon>Verrucomicrobiota</taxon>
        <taxon>Opitutia</taxon>
        <taxon>Opitutia incertae sedis</taxon>
        <taxon>Candidatus Spyradosoma</taxon>
    </lineage>
</organism>
<comment type="caution">
    <text evidence="7">The sequence shown here is derived from an EMBL/GenBank/DDBJ whole genome shotgun (WGS) entry which is preliminary data.</text>
</comment>
<dbReference type="PANTHER" id="PTHR30481">
    <property type="entry name" value="DNA ADENINE METHYLASE"/>
    <property type="match status" value="1"/>
</dbReference>
<feature type="non-terminal residue" evidence="7">
    <location>
        <position position="1"/>
    </location>
</feature>
<comment type="catalytic activity">
    <reaction evidence="6">
        <text>a 2'-deoxyadenosine in DNA + S-adenosyl-L-methionine = an N(6)-methyl-2'-deoxyadenosine in DNA + S-adenosyl-L-homocysteine + H(+)</text>
        <dbReference type="Rhea" id="RHEA:15197"/>
        <dbReference type="Rhea" id="RHEA-COMP:12418"/>
        <dbReference type="Rhea" id="RHEA-COMP:12419"/>
        <dbReference type="ChEBI" id="CHEBI:15378"/>
        <dbReference type="ChEBI" id="CHEBI:57856"/>
        <dbReference type="ChEBI" id="CHEBI:59789"/>
        <dbReference type="ChEBI" id="CHEBI:90615"/>
        <dbReference type="ChEBI" id="CHEBI:90616"/>
        <dbReference type="EC" id="2.1.1.72"/>
    </reaction>
</comment>
<dbReference type="EC" id="2.1.1.72" evidence="2"/>
<proteinExistence type="inferred from homology"/>
<evidence type="ECO:0000313" key="7">
    <source>
        <dbReference type="EMBL" id="HIV04798.1"/>
    </source>
</evidence>
<dbReference type="GO" id="GO:0043565">
    <property type="term" value="F:sequence-specific DNA binding"/>
    <property type="evidence" value="ECO:0007669"/>
    <property type="project" value="TreeGrafter"/>
</dbReference>
<accession>A0A9D1NKH2</accession>
<dbReference type="GO" id="GO:0009307">
    <property type="term" value="P:DNA restriction-modification system"/>
    <property type="evidence" value="ECO:0007669"/>
    <property type="project" value="InterPro"/>
</dbReference>
<dbReference type="PRINTS" id="PR00505">
    <property type="entry name" value="D12N6MTFRASE"/>
</dbReference>
<keyword evidence="4" id="KW-0808">Transferase</keyword>
<dbReference type="Gene3D" id="3.40.50.150">
    <property type="entry name" value="Vaccinia Virus protein VP39"/>
    <property type="match status" value="1"/>
</dbReference>
<evidence type="ECO:0000313" key="8">
    <source>
        <dbReference type="Proteomes" id="UP000886812"/>
    </source>
</evidence>
<name>A0A9D1NKH2_9BACT</name>
<evidence type="ECO:0000256" key="5">
    <source>
        <dbReference type="ARBA" id="ARBA00022691"/>
    </source>
</evidence>
<dbReference type="InterPro" id="IPR029063">
    <property type="entry name" value="SAM-dependent_MTases_sf"/>
</dbReference>
<dbReference type="InterPro" id="IPR023095">
    <property type="entry name" value="Ade_MeTrfase_dom_2"/>
</dbReference>
<sequence>KTQLLDEIFSAFPPRKFSAGNGIPMTYVEPFAGGAAVLFRLLREREDVARAVVCDVNPALMAAYICVRDETEKLIAELAGIEREFFSLPSSGDARREFFLARRNEFNALIRERRLGGIRVPALLIFLNRTCFNGLFRVNARGEFNVPFGKYKNPKICDAETLRADSELLSRAEILCGDFEETLRYAGENTLYYLDPPYKPLSETSNFNAYAKGGFDDAAQIRLRDFCRELDARGAKWVLSNSDARSAAGTSFFESLYAGFRVRRVLASRMVNADPAKRGKLAEVLISNF</sequence>
<dbReference type="PANTHER" id="PTHR30481:SF3">
    <property type="entry name" value="DNA ADENINE METHYLASE"/>
    <property type="match status" value="1"/>
</dbReference>
<evidence type="ECO:0000256" key="2">
    <source>
        <dbReference type="ARBA" id="ARBA00011900"/>
    </source>
</evidence>
<dbReference type="EMBL" id="DVOG01000176">
    <property type="protein sequence ID" value="HIV04798.1"/>
    <property type="molecule type" value="Genomic_DNA"/>
</dbReference>
<keyword evidence="5" id="KW-0949">S-adenosyl-L-methionine</keyword>
<dbReference type="SUPFAM" id="SSF53335">
    <property type="entry name" value="S-adenosyl-L-methionine-dependent methyltransferases"/>
    <property type="match status" value="1"/>
</dbReference>
<dbReference type="Pfam" id="PF02086">
    <property type="entry name" value="MethyltransfD12"/>
    <property type="match status" value="1"/>
</dbReference>
<dbReference type="GO" id="GO:0009007">
    <property type="term" value="F:site-specific DNA-methyltransferase (adenine-specific) activity"/>
    <property type="evidence" value="ECO:0007669"/>
    <property type="project" value="UniProtKB-EC"/>
</dbReference>
<dbReference type="InterPro" id="IPR012327">
    <property type="entry name" value="MeTrfase_D12"/>
</dbReference>
<reference evidence="7" key="1">
    <citation type="submission" date="2020-10" db="EMBL/GenBank/DDBJ databases">
        <authorList>
            <person name="Gilroy R."/>
        </authorList>
    </citation>
    <scope>NUCLEOTIDE SEQUENCE</scope>
    <source>
        <strain evidence="7">10669</strain>
    </source>
</reference>
<gene>
    <name evidence="7" type="ORF">IAC75_06620</name>
</gene>
<comment type="similarity">
    <text evidence="1">Belongs to the N(4)/N(6)-methyltransferase family.</text>
</comment>
<dbReference type="InterPro" id="IPR012263">
    <property type="entry name" value="M_m6A_EcoRV"/>
</dbReference>
<keyword evidence="3 7" id="KW-0489">Methyltransferase</keyword>
<dbReference type="PIRSF" id="PIRSF000398">
    <property type="entry name" value="M_m6A_EcoRV"/>
    <property type="match status" value="1"/>
</dbReference>
<reference evidence="7" key="2">
    <citation type="journal article" date="2021" name="PeerJ">
        <title>Extensive microbial diversity within the chicken gut microbiome revealed by metagenomics and culture.</title>
        <authorList>
            <person name="Gilroy R."/>
            <person name="Ravi A."/>
            <person name="Getino M."/>
            <person name="Pursley I."/>
            <person name="Horton D.L."/>
            <person name="Alikhan N.F."/>
            <person name="Baker D."/>
            <person name="Gharbi K."/>
            <person name="Hall N."/>
            <person name="Watson M."/>
            <person name="Adriaenssens E.M."/>
            <person name="Foster-Nyarko E."/>
            <person name="Jarju S."/>
            <person name="Secka A."/>
            <person name="Antonio M."/>
            <person name="Oren A."/>
            <person name="Chaudhuri R.R."/>
            <person name="La Ragione R."/>
            <person name="Hildebrand F."/>
            <person name="Pallen M.J."/>
        </authorList>
    </citation>
    <scope>NUCLEOTIDE SEQUENCE</scope>
    <source>
        <strain evidence="7">10669</strain>
    </source>
</reference>
<dbReference type="GO" id="GO:1904047">
    <property type="term" value="F:S-adenosyl-L-methionine binding"/>
    <property type="evidence" value="ECO:0007669"/>
    <property type="project" value="TreeGrafter"/>
</dbReference>
<dbReference type="GO" id="GO:0032259">
    <property type="term" value="P:methylation"/>
    <property type="evidence" value="ECO:0007669"/>
    <property type="project" value="UniProtKB-KW"/>
</dbReference>
<dbReference type="NCBIfam" id="TIGR00571">
    <property type="entry name" value="dam"/>
    <property type="match status" value="1"/>
</dbReference>
<protein>
    <recommendedName>
        <fullName evidence="2">site-specific DNA-methyltransferase (adenine-specific)</fullName>
        <ecNumber evidence="2">2.1.1.72</ecNumber>
    </recommendedName>
</protein>
<dbReference type="Gene3D" id="1.10.1020.10">
    <property type="entry name" value="Adenine-specific Methyltransferase, Domain 2"/>
    <property type="match status" value="1"/>
</dbReference>
<dbReference type="GO" id="GO:0006298">
    <property type="term" value="P:mismatch repair"/>
    <property type="evidence" value="ECO:0007669"/>
    <property type="project" value="TreeGrafter"/>
</dbReference>
<evidence type="ECO:0000256" key="6">
    <source>
        <dbReference type="ARBA" id="ARBA00047942"/>
    </source>
</evidence>
<evidence type="ECO:0000256" key="4">
    <source>
        <dbReference type="ARBA" id="ARBA00022679"/>
    </source>
</evidence>
<evidence type="ECO:0000256" key="3">
    <source>
        <dbReference type="ARBA" id="ARBA00022603"/>
    </source>
</evidence>
<dbReference type="AlphaFoldDB" id="A0A9D1NKH2"/>